<dbReference type="CDD" id="cd12171">
    <property type="entry name" value="2-Hacid_dh_10"/>
    <property type="match status" value="1"/>
</dbReference>
<evidence type="ECO:0000256" key="1">
    <source>
        <dbReference type="ARBA" id="ARBA00005854"/>
    </source>
</evidence>
<dbReference type="Pfam" id="PF00389">
    <property type="entry name" value="2-Hacid_dh"/>
    <property type="match status" value="1"/>
</dbReference>
<dbReference type="PANTHER" id="PTHR43761">
    <property type="entry name" value="D-ISOMER SPECIFIC 2-HYDROXYACID DEHYDROGENASE FAMILY PROTEIN (AFU_ORTHOLOGUE AFUA_1G13630)"/>
    <property type="match status" value="1"/>
</dbReference>
<protein>
    <submittedName>
        <fullName evidence="7">Hydroxyacid dehydrogenase</fullName>
    </submittedName>
</protein>
<dbReference type="OrthoDB" id="9777288at2"/>
<organism evidence="7 8">
    <name type="scientific">Pontibacter actiniarum</name>
    <dbReference type="NCBI Taxonomy" id="323450"/>
    <lineage>
        <taxon>Bacteria</taxon>
        <taxon>Pseudomonadati</taxon>
        <taxon>Bacteroidota</taxon>
        <taxon>Cytophagia</taxon>
        <taxon>Cytophagales</taxon>
        <taxon>Hymenobacteraceae</taxon>
        <taxon>Pontibacter</taxon>
    </lineage>
</organism>
<evidence type="ECO:0000256" key="2">
    <source>
        <dbReference type="ARBA" id="ARBA00023002"/>
    </source>
</evidence>
<dbReference type="Gene3D" id="3.40.50.720">
    <property type="entry name" value="NAD(P)-binding Rossmann-like Domain"/>
    <property type="match status" value="2"/>
</dbReference>
<dbReference type="RefSeq" id="WP_025607281.1">
    <property type="nucleotide sequence ID" value="NZ_CP021235.1"/>
</dbReference>
<evidence type="ECO:0000259" key="5">
    <source>
        <dbReference type="Pfam" id="PF00389"/>
    </source>
</evidence>
<dbReference type="GO" id="GO:0047545">
    <property type="term" value="F:(S)-2-hydroxyglutarate dehydrogenase activity"/>
    <property type="evidence" value="ECO:0007669"/>
    <property type="project" value="UniProtKB-ARBA"/>
</dbReference>
<evidence type="ECO:0000256" key="3">
    <source>
        <dbReference type="ARBA" id="ARBA00023027"/>
    </source>
</evidence>
<keyword evidence="2 4" id="KW-0560">Oxidoreductase</keyword>
<reference evidence="8" key="1">
    <citation type="submission" date="2017-05" db="EMBL/GenBank/DDBJ databases">
        <authorList>
            <person name="Ray J."/>
            <person name="Price M."/>
            <person name="Deutschbauer A."/>
        </authorList>
    </citation>
    <scope>NUCLEOTIDE SEQUENCE [LARGE SCALE GENOMIC DNA]</scope>
    <source>
        <strain evidence="8">DSM 19842</strain>
    </source>
</reference>
<sequence>MRILITAPYHEKALEQLQATFGEIIYRPWKPHGRAYNEQELKALLADTQAEALITEHDHVTEEVISAYPDLQFIGVCRGTPSNVAVSTATELDIPIFNTPARNAQAVAEMFVANTISLLRHTMAGCAWLQGENWEAGAHTSYLQFKGNELAGRTIGMVGFGAIGQRIAEMVRCFPCDIQFYDPFMESPDPAYKKMTLEEVFTTSDIVSVHLPVTEQTINMIDASLISLMKPDAIFVNTARAAVVKREDLLDALENKRIRGAILDVFDHEPPDETDYKIIHMPHVLATPHIAGATFEVEDHHADIMNAALQKWFVEGKKELKQLVNKDILTLQS</sequence>
<evidence type="ECO:0000256" key="4">
    <source>
        <dbReference type="RuleBase" id="RU003719"/>
    </source>
</evidence>
<evidence type="ECO:0000259" key="6">
    <source>
        <dbReference type="Pfam" id="PF02826"/>
    </source>
</evidence>
<dbReference type="InterPro" id="IPR006139">
    <property type="entry name" value="D-isomer_2_OHA_DH_cat_dom"/>
</dbReference>
<feature type="domain" description="D-isomer specific 2-hydroxyacid dehydrogenase catalytic" evidence="5">
    <location>
        <begin position="3"/>
        <end position="298"/>
    </location>
</feature>
<dbReference type="InterPro" id="IPR006140">
    <property type="entry name" value="D-isomer_DH_NAD-bd"/>
</dbReference>
<dbReference type="InterPro" id="IPR050418">
    <property type="entry name" value="D-iso_2-hydroxyacid_DH_PdxB"/>
</dbReference>
<evidence type="ECO:0000313" key="8">
    <source>
        <dbReference type="Proteomes" id="UP000266292"/>
    </source>
</evidence>
<dbReference type="SUPFAM" id="SSF51735">
    <property type="entry name" value="NAD(P)-binding Rossmann-fold domains"/>
    <property type="match status" value="1"/>
</dbReference>
<dbReference type="PANTHER" id="PTHR43761:SF1">
    <property type="entry name" value="D-ISOMER SPECIFIC 2-HYDROXYACID DEHYDROGENASE CATALYTIC DOMAIN-CONTAINING PROTEIN-RELATED"/>
    <property type="match status" value="1"/>
</dbReference>
<dbReference type="PROSITE" id="PS00670">
    <property type="entry name" value="D_2_HYDROXYACID_DH_2"/>
    <property type="match status" value="1"/>
</dbReference>
<dbReference type="GO" id="GO:0051287">
    <property type="term" value="F:NAD binding"/>
    <property type="evidence" value="ECO:0007669"/>
    <property type="project" value="InterPro"/>
</dbReference>
<dbReference type="Proteomes" id="UP000266292">
    <property type="component" value="Chromosome"/>
</dbReference>
<feature type="domain" description="D-isomer specific 2-hydroxyacid dehydrogenase NAD-binding" evidence="6">
    <location>
        <begin position="114"/>
        <end position="291"/>
    </location>
</feature>
<name>A0A1X9YT08_9BACT</name>
<comment type="similarity">
    <text evidence="1 4">Belongs to the D-isomer specific 2-hydroxyacid dehydrogenase family.</text>
</comment>
<keyword evidence="8" id="KW-1185">Reference proteome</keyword>
<dbReference type="KEGG" id="pact:CA264_11425"/>
<dbReference type="SUPFAM" id="SSF52283">
    <property type="entry name" value="Formate/glycerate dehydrogenase catalytic domain-like"/>
    <property type="match status" value="1"/>
</dbReference>
<dbReference type="GO" id="GO:0006564">
    <property type="term" value="P:L-serine biosynthetic process"/>
    <property type="evidence" value="ECO:0007669"/>
    <property type="project" value="UniProtKB-ARBA"/>
</dbReference>
<gene>
    <name evidence="7" type="ORF">CA264_11425</name>
</gene>
<dbReference type="GO" id="GO:0004617">
    <property type="term" value="F:phosphoglycerate dehydrogenase activity"/>
    <property type="evidence" value="ECO:0007669"/>
    <property type="project" value="UniProtKB-ARBA"/>
</dbReference>
<dbReference type="FunFam" id="3.40.50.720:FF:000041">
    <property type="entry name" value="D-3-phosphoglycerate dehydrogenase"/>
    <property type="match status" value="1"/>
</dbReference>
<proteinExistence type="inferred from homology"/>
<keyword evidence="3" id="KW-0520">NAD</keyword>
<dbReference type="AlphaFoldDB" id="A0A1X9YT08"/>
<accession>A0A1X9YT08</accession>
<dbReference type="Pfam" id="PF02826">
    <property type="entry name" value="2-Hacid_dh_C"/>
    <property type="match status" value="1"/>
</dbReference>
<dbReference type="InterPro" id="IPR029753">
    <property type="entry name" value="D-isomer_DH_CS"/>
</dbReference>
<dbReference type="EMBL" id="CP021235">
    <property type="protein sequence ID" value="ARS35997.1"/>
    <property type="molecule type" value="Genomic_DNA"/>
</dbReference>
<evidence type="ECO:0000313" key="7">
    <source>
        <dbReference type="EMBL" id="ARS35997.1"/>
    </source>
</evidence>
<dbReference type="STRING" id="709015.GCA_000472485_02306"/>
<dbReference type="InterPro" id="IPR036291">
    <property type="entry name" value="NAD(P)-bd_dom_sf"/>
</dbReference>